<dbReference type="Pfam" id="PF07727">
    <property type="entry name" value="RVT_2"/>
    <property type="match status" value="1"/>
</dbReference>
<comment type="caution">
    <text evidence="3">The sequence shown here is derived from an EMBL/GenBank/DDBJ whole genome shotgun (WGS) entry which is preliminary data.</text>
</comment>
<dbReference type="InterPro" id="IPR013103">
    <property type="entry name" value="RVT_2"/>
</dbReference>
<dbReference type="AlphaFoldDB" id="A0A9Q3INX7"/>
<protein>
    <recommendedName>
        <fullName evidence="2">Reverse transcriptase Ty1/copia-type domain-containing protein</fullName>
    </recommendedName>
</protein>
<accession>A0A9Q3INX7</accession>
<reference evidence="3" key="1">
    <citation type="submission" date="2021-03" db="EMBL/GenBank/DDBJ databases">
        <title>Draft genome sequence of rust myrtle Austropuccinia psidii MF-1, a brazilian biotype.</title>
        <authorList>
            <person name="Quecine M.C."/>
            <person name="Pachon D.M.R."/>
            <person name="Bonatelli M.L."/>
            <person name="Correr F.H."/>
            <person name="Franceschini L.M."/>
            <person name="Leite T.F."/>
            <person name="Margarido G.R.A."/>
            <person name="Almeida C.A."/>
            <person name="Ferrarezi J.A."/>
            <person name="Labate C.A."/>
        </authorList>
    </citation>
    <scope>NUCLEOTIDE SEQUENCE</scope>
    <source>
        <strain evidence="3">MF-1</strain>
    </source>
</reference>
<dbReference type="Proteomes" id="UP000765509">
    <property type="component" value="Unassembled WGS sequence"/>
</dbReference>
<evidence type="ECO:0000259" key="2">
    <source>
        <dbReference type="Pfam" id="PF07727"/>
    </source>
</evidence>
<evidence type="ECO:0000256" key="1">
    <source>
        <dbReference type="SAM" id="MobiDB-lite"/>
    </source>
</evidence>
<dbReference type="OrthoDB" id="5080239at2759"/>
<dbReference type="EMBL" id="AVOT02052398">
    <property type="protein sequence ID" value="MBW0547320.1"/>
    <property type="molecule type" value="Genomic_DNA"/>
</dbReference>
<feature type="domain" description="Reverse transcriptase Ty1/copia-type" evidence="2">
    <location>
        <begin position="2"/>
        <end position="110"/>
    </location>
</feature>
<organism evidence="3 4">
    <name type="scientific">Austropuccinia psidii MF-1</name>
    <dbReference type="NCBI Taxonomy" id="1389203"/>
    <lineage>
        <taxon>Eukaryota</taxon>
        <taxon>Fungi</taxon>
        <taxon>Dikarya</taxon>
        <taxon>Basidiomycota</taxon>
        <taxon>Pucciniomycotina</taxon>
        <taxon>Pucciniomycetes</taxon>
        <taxon>Pucciniales</taxon>
        <taxon>Sphaerophragmiaceae</taxon>
        <taxon>Austropuccinia</taxon>
    </lineage>
</organism>
<keyword evidence="4" id="KW-1185">Reference proteome</keyword>
<evidence type="ECO:0000313" key="4">
    <source>
        <dbReference type="Proteomes" id="UP000765509"/>
    </source>
</evidence>
<evidence type="ECO:0000313" key="3">
    <source>
        <dbReference type="EMBL" id="MBW0547320.1"/>
    </source>
</evidence>
<sequence length="180" mass="20817">MKLKKALYGTKQAARCWWKYLRSVMESLRFHGNEIKPYIYLFKRHSVFVIVWVHVDDGIVLSNSANALDSFKTKLKMKLKLNCSNHIYKLVGLNIGMGTGKLEISQPLLTKQLLDSYHRPIRDWFMTLPDSPIAHGQTVENYDPDQDDRQCATPRSTNAQPPPFENQPNNDQHAHITEHD</sequence>
<feature type="region of interest" description="Disordered" evidence="1">
    <location>
        <begin position="135"/>
        <end position="180"/>
    </location>
</feature>
<name>A0A9Q3INX7_9BASI</name>
<gene>
    <name evidence="3" type="ORF">O181_087035</name>
</gene>
<proteinExistence type="predicted"/>